<accession>A0A7Y7ZG19</accession>
<dbReference type="AlphaFoldDB" id="A0A7Y7ZG19"/>
<name>A0A7Y7ZG19_PSEPU</name>
<sequence length="204" mass="22184">MNSHNPVPGTHLCGHTGTLYGSGRYGRIQEEDRSYLRHNLCPDCNSKIQILIDAARIDAAVLAQASGLQRPIVKGTPKQVAWANSIVGQVFPLLSAIAAAGRAQDDELGTAVARAVSLICHITDAGFWIKRQDAFRTMNSYCITGEVADVLRKASHSYQGSATSWLAGLIPHTCKPDKHYRYAQRTLLDQLLREPAALDTVSSC</sequence>
<gene>
    <name evidence="1" type="ORF">HX798_23030</name>
</gene>
<dbReference type="Proteomes" id="UP000542695">
    <property type="component" value="Unassembled WGS sequence"/>
</dbReference>
<proteinExistence type="predicted"/>
<dbReference type="RefSeq" id="WP_177011035.1">
    <property type="nucleotide sequence ID" value="NZ_JACARV010000080.1"/>
</dbReference>
<dbReference type="EMBL" id="JACARV010000080">
    <property type="protein sequence ID" value="NWC83139.1"/>
    <property type="molecule type" value="Genomic_DNA"/>
</dbReference>
<organism evidence="1 2">
    <name type="scientific">Pseudomonas putida</name>
    <name type="common">Arthrobacter siderocapsulatus</name>
    <dbReference type="NCBI Taxonomy" id="303"/>
    <lineage>
        <taxon>Bacteria</taxon>
        <taxon>Pseudomonadati</taxon>
        <taxon>Pseudomonadota</taxon>
        <taxon>Gammaproteobacteria</taxon>
        <taxon>Pseudomonadales</taxon>
        <taxon>Pseudomonadaceae</taxon>
        <taxon>Pseudomonas</taxon>
    </lineage>
</organism>
<protein>
    <submittedName>
        <fullName evidence="1">Uncharacterized protein</fullName>
    </submittedName>
</protein>
<comment type="caution">
    <text evidence="1">The sequence shown here is derived from an EMBL/GenBank/DDBJ whole genome shotgun (WGS) entry which is preliminary data.</text>
</comment>
<evidence type="ECO:0000313" key="2">
    <source>
        <dbReference type="Proteomes" id="UP000542695"/>
    </source>
</evidence>
<reference evidence="1 2" key="1">
    <citation type="submission" date="2020-04" db="EMBL/GenBank/DDBJ databases">
        <title>Molecular characterization of pseudomonads from Agaricus bisporus reveal novel blotch 2 pathogens in Western Europe.</title>
        <authorList>
            <person name="Taparia T."/>
            <person name="Krijger M."/>
            <person name="Haynes E."/>
            <person name="Elpinstone J.G."/>
            <person name="Noble R."/>
            <person name="Van Der Wolf J."/>
        </authorList>
    </citation>
    <scope>NUCLEOTIDE SEQUENCE [LARGE SCALE GENOMIC DNA]</scope>
    <source>
        <strain evidence="1 2">P7765</strain>
    </source>
</reference>
<evidence type="ECO:0000313" key="1">
    <source>
        <dbReference type="EMBL" id="NWC83139.1"/>
    </source>
</evidence>